<evidence type="ECO:0000313" key="6">
    <source>
        <dbReference type="Proteomes" id="UP000286598"/>
    </source>
</evidence>
<evidence type="ECO:0000256" key="2">
    <source>
        <dbReference type="ARBA" id="ARBA00022741"/>
    </source>
</evidence>
<keyword evidence="4" id="KW-0802">TPR repeat</keyword>
<keyword evidence="6" id="KW-1185">Reference proteome</keyword>
<dbReference type="PROSITE" id="PS50005">
    <property type="entry name" value="TPR"/>
    <property type="match status" value="1"/>
</dbReference>
<dbReference type="InterPro" id="IPR011990">
    <property type="entry name" value="TPR-like_helical_dom_sf"/>
</dbReference>
<dbReference type="Gene3D" id="2.60.34.10">
    <property type="entry name" value="Substrate Binding Domain Of DNAk, Chain A, domain 1"/>
    <property type="match status" value="1"/>
</dbReference>
<comment type="similarity">
    <text evidence="1">Belongs to the heat shock protein 70 family.</text>
</comment>
<dbReference type="PRINTS" id="PR00301">
    <property type="entry name" value="HEATSHOCK70"/>
</dbReference>
<sequence length="802" mass="90640">MLKSNILSLKSMLPSGLNTQLATKATFVGIDFGTSTTVVSIATKESGEEKIKTLPIKLTQILEDGTIYQSEKLPSVIAWYNGRLLVGEGASNLKYTLTKGKNIWFSFKMEIGEDLGAKYYNSEVGDMEGVKIRNPKDCVRVFFMYLNILIKKYCQDNGLSDNIMYAVSIPASFEANQRKELMEALESNGMNISKQSLIDEPNAAFISYVHDSEESEKPLLISPHYNSNVLVFDFGGGTCDISILEIGKSTNGLYSKNIAISKFTKLGGDDVDRYITFKYILPRFFEANNVSDDDFITKERQYIATQLYKVSERLKILLCKKISNQMYQLEIPDYIKSNSDKASITIPVSVETKKGLLTQSEFFLSIKELVEVMSVFMKSSLIPSSIKGQEEYNNIFMPIESAIKKANVCKSEIDYVLLIGGSAQNPFIQEALKKYFDDSEILVPQDLQTHVSKGAAIHSLLMNGINKCIIQPITSEPIFVITKDTTNKVLIPAGTTIPCDTVVIDDLIPTKDHQEAIELPICVGNENKMLFNLKITRDGGFLTTAQVTLALEITADKLLLAKAHCMGVSCMVEPQNPFANKELSTEERIVLRAEREANIETERNGGIPTKNCLISLRKAYEDAGNDFKAAETLEQQNEIYPNPEEYNLIGVYYHNSGNRDKAIDFFERALDHNPNDYWANFNLGNTLFYRDLKRARQYLNKAYELNPFEPCINILLGRLDKREGKESEAKEKFQIAYDKYEQKWKANLFYNSDYGWFASVAEELGKKDKAYEIRSAKPKIEQTTYYDEENLTQTRTKSLTIL</sequence>
<dbReference type="InterPro" id="IPR043129">
    <property type="entry name" value="ATPase_NBD"/>
</dbReference>
<dbReference type="PANTHER" id="PTHR19375">
    <property type="entry name" value="HEAT SHOCK PROTEIN 70KDA"/>
    <property type="match status" value="1"/>
</dbReference>
<comment type="caution">
    <text evidence="5">The sequence shown here is derived from an EMBL/GenBank/DDBJ whole genome shotgun (WGS) entry which is preliminary data.</text>
</comment>
<feature type="repeat" description="TPR" evidence="4">
    <location>
        <begin position="643"/>
        <end position="676"/>
    </location>
</feature>
<dbReference type="Gene3D" id="3.90.640.10">
    <property type="entry name" value="Actin, Chain A, domain 4"/>
    <property type="match status" value="1"/>
</dbReference>
<keyword evidence="2" id="KW-0547">Nucleotide-binding</keyword>
<organism evidence="5 6">
    <name type="scientific">Leyella stercorea</name>
    <dbReference type="NCBI Taxonomy" id="363265"/>
    <lineage>
        <taxon>Bacteria</taxon>
        <taxon>Pseudomonadati</taxon>
        <taxon>Bacteroidota</taxon>
        <taxon>Bacteroidia</taxon>
        <taxon>Bacteroidales</taxon>
        <taxon>Prevotellaceae</taxon>
        <taxon>Leyella</taxon>
    </lineage>
</organism>
<dbReference type="Gene3D" id="3.30.420.40">
    <property type="match status" value="2"/>
</dbReference>
<dbReference type="InterPro" id="IPR013126">
    <property type="entry name" value="Hsp_70_fam"/>
</dbReference>
<dbReference type="Pfam" id="PF00515">
    <property type="entry name" value="TPR_1"/>
    <property type="match status" value="1"/>
</dbReference>
<gene>
    <name evidence="5" type="ORF">DW060_05805</name>
</gene>
<name>A0A3R6FKP1_9BACT</name>
<dbReference type="OrthoDB" id="499700at2"/>
<dbReference type="SUPFAM" id="SSF53067">
    <property type="entry name" value="Actin-like ATPase domain"/>
    <property type="match status" value="2"/>
</dbReference>
<dbReference type="Gene3D" id="1.25.40.10">
    <property type="entry name" value="Tetratricopeptide repeat domain"/>
    <property type="match status" value="1"/>
</dbReference>
<evidence type="ECO:0000313" key="5">
    <source>
        <dbReference type="EMBL" id="RHK51033.1"/>
    </source>
</evidence>
<dbReference type="SUPFAM" id="SSF100920">
    <property type="entry name" value="Heat shock protein 70kD (HSP70), peptide-binding domain"/>
    <property type="match status" value="1"/>
</dbReference>
<protein>
    <submittedName>
        <fullName evidence="5">Tetratricopeptide repeat protein</fullName>
    </submittedName>
</protein>
<dbReference type="EMBL" id="QRNO01000022">
    <property type="protein sequence ID" value="RHK51033.1"/>
    <property type="molecule type" value="Genomic_DNA"/>
</dbReference>
<reference evidence="5 6" key="1">
    <citation type="submission" date="2018-08" db="EMBL/GenBank/DDBJ databases">
        <title>A genome reference for cultivated species of the human gut microbiota.</title>
        <authorList>
            <person name="Zou Y."/>
            <person name="Xue W."/>
            <person name="Luo G."/>
        </authorList>
    </citation>
    <scope>NUCLEOTIDE SEQUENCE [LARGE SCALE GENOMIC DNA]</scope>
    <source>
        <strain evidence="5 6">AF42-9</strain>
    </source>
</reference>
<dbReference type="InterPro" id="IPR029047">
    <property type="entry name" value="HSP70_peptide-bd_sf"/>
</dbReference>
<evidence type="ECO:0000256" key="3">
    <source>
        <dbReference type="ARBA" id="ARBA00022840"/>
    </source>
</evidence>
<evidence type="ECO:0000256" key="1">
    <source>
        <dbReference type="ARBA" id="ARBA00007381"/>
    </source>
</evidence>
<dbReference type="SMART" id="SM00028">
    <property type="entry name" value="TPR"/>
    <property type="match status" value="2"/>
</dbReference>
<keyword evidence="3" id="KW-0067">ATP-binding</keyword>
<dbReference type="AlphaFoldDB" id="A0A3R6FKP1"/>
<dbReference type="Proteomes" id="UP000286598">
    <property type="component" value="Unassembled WGS sequence"/>
</dbReference>
<dbReference type="RefSeq" id="WP_118355139.1">
    <property type="nucleotide sequence ID" value="NZ_CAUGFK010000003.1"/>
</dbReference>
<dbReference type="PROSITE" id="PS00329">
    <property type="entry name" value="HSP70_2"/>
    <property type="match status" value="1"/>
</dbReference>
<dbReference type="InterPro" id="IPR018181">
    <property type="entry name" value="Heat_shock_70_CS"/>
</dbReference>
<dbReference type="GO" id="GO:0005524">
    <property type="term" value="F:ATP binding"/>
    <property type="evidence" value="ECO:0007669"/>
    <property type="project" value="UniProtKB-KW"/>
</dbReference>
<evidence type="ECO:0000256" key="4">
    <source>
        <dbReference type="PROSITE-ProRule" id="PRU00339"/>
    </source>
</evidence>
<dbReference type="InterPro" id="IPR019734">
    <property type="entry name" value="TPR_rpt"/>
</dbReference>
<dbReference type="PROSITE" id="PS50293">
    <property type="entry name" value="TPR_REGION"/>
    <property type="match status" value="1"/>
</dbReference>
<accession>A0A3R6FKP1</accession>
<dbReference type="Pfam" id="PF00012">
    <property type="entry name" value="HSP70"/>
    <property type="match status" value="2"/>
</dbReference>
<proteinExistence type="inferred from homology"/>
<dbReference type="GO" id="GO:0140662">
    <property type="term" value="F:ATP-dependent protein folding chaperone"/>
    <property type="evidence" value="ECO:0007669"/>
    <property type="project" value="InterPro"/>
</dbReference>
<dbReference type="SUPFAM" id="SSF81901">
    <property type="entry name" value="HCP-like"/>
    <property type="match status" value="1"/>
</dbReference>